<proteinExistence type="inferred from homology"/>
<sequence length="396" mass="43652">MKSSIPTAKKRLFERIAHYGTVSKAELQSEVSMKSSSLTRLLDDLTASGIITESGLGESTGGRRPILYSCNSDYGYLFGLDISRVTSTLGLFDLTMKPLSLIRWRMDEHMTPEHFTRQVEAGARQMLIDHGVQPDKLIGIGIGAVGPLDPERGMILEPLFFPAEGWSHIAICKELEQRLAIPAYLENGANTALIGEHWAVRLRNVHHMLYVHAGVGLRSSMMSDGRIVRGSIDQEGSIGQMIIQSDGPRLQEGGNYGALEAFVSLQAVVNQVRSDIKRGRESILSAYRNRPDDIDFDRIVEAARQGDALAREQFVQTATYFGIGLANLINILHPEEVILGGPLVGAHDAFYDTAITIARQNTYYYPDYQPRFSKGILKEDAVATGAAVMVMKQMAL</sequence>
<dbReference type="InterPro" id="IPR036388">
    <property type="entry name" value="WH-like_DNA-bd_sf"/>
</dbReference>
<organism evidence="4 5">
    <name type="scientific">Paenibacillus abyssi</name>
    <dbReference type="NCBI Taxonomy" id="1340531"/>
    <lineage>
        <taxon>Bacteria</taxon>
        <taxon>Bacillati</taxon>
        <taxon>Bacillota</taxon>
        <taxon>Bacilli</taxon>
        <taxon>Bacillales</taxon>
        <taxon>Paenibacillaceae</taxon>
        <taxon>Paenibacillus</taxon>
    </lineage>
</organism>
<dbReference type="PANTHER" id="PTHR18964:SF149">
    <property type="entry name" value="BIFUNCTIONAL UDP-N-ACETYLGLUCOSAMINE 2-EPIMERASE_N-ACETYLMANNOSAMINE KINASE"/>
    <property type="match status" value="1"/>
</dbReference>
<dbReference type="InterPro" id="IPR036390">
    <property type="entry name" value="WH_DNA-bd_sf"/>
</dbReference>
<reference evidence="4" key="2">
    <citation type="submission" date="2020-09" db="EMBL/GenBank/DDBJ databases">
        <authorList>
            <person name="Sun Q."/>
            <person name="Zhou Y."/>
        </authorList>
    </citation>
    <scope>NUCLEOTIDE SEQUENCE</scope>
    <source>
        <strain evidence="4">CGMCC 1.12987</strain>
    </source>
</reference>
<comment type="function">
    <text evidence="1">Transcriptional repressor of xylose-utilizing enzymes.</text>
</comment>
<keyword evidence="5" id="KW-1185">Reference proteome</keyword>
<dbReference type="Gene3D" id="1.10.10.10">
    <property type="entry name" value="Winged helix-like DNA-binding domain superfamily/Winged helix DNA-binding domain"/>
    <property type="match status" value="1"/>
</dbReference>
<dbReference type="PANTHER" id="PTHR18964">
    <property type="entry name" value="ROK (REPRESSOR, ORF, KINASE) FAMILY"/>
    <property type="match status" value="1"/>
</dbReference>
<evidence type="ECO:0000256" key="3">
    <source>
        <dbReference type="ARBA" id="ARBA00022629"/>
    </source>
</evidence>
<comment type="caution">
    <text evidence="4">The sequence shown here is derived from an EMBL/GenBank/DDBJ whole genome shotgun (WGS) entry which is preliminary data.</text>
</comment>
<evidence type="ECO:0000313" key="5">
    <source>
        <dbReference type="Proteomes" id="UP000644756"/>
    </source>
</evidence>
<keyword evidence="3" id="KW-0119">Carbohydrate metabolism</keyword>
<dbReference type="Pfam" id="PF00480">
    <property type="entry name" value="ROK"/>
    <property type="match status" value="1"/>
</dbReference>
<dbReference type="EMBL" id="BMGR01000012">
    <property type="protein sequence ID" value="GGG16091.1"/>
    <property type="molecule type" value="Genomic_DNA"/>
</dbReference>
<keyword evidence="3" id="KW-0859">Xylose metabolism</keyword>
<dbReference type="SUPFAM" id="SSF46785">
    <property type="entry name" value="Winged helix' DNA-binding domain"/>
    <property type="match status" value="1"/>
</dbReference>
<dbReference type="Proteomes" id="UP000644756">
    <property type="component" value="Unassembled WGS sequence"/>
</dbReference>
<evidence type="ECO:0000256" key="1">
    <source>
        <dbReference type="ARBA" id="ARBA00002486"/>
    </source>
</evidence>
<dbReference type="InterPro" id="IPR000600">
    <property type="entry name" value="ROK"/>
</dbReference>
<dbReference type="InterPro" id="IPR043129">
    <property type="entry name" value="ATPase_NBD"/>
</dbReference>
<dbReference type="RefSeq" id="WP_188532480.1">
    <property type="nucleotide sequence ID" value="NZ_BMGR01000012.1"/>
</dbReference>
<evidence type="ECO:0000313" key="4">
    <source>
        <dbReference type="EMBL" id="GGG16091.1"/>
    </source>
</evidence>
<accession>A0A917G0B5</accession>
<dbReference type="SUPFAM" id="SSF53067">
    <property type="entry name" value="Actin-like ATPase domain"/>
    <property type="match status" value="1"/>
</dbReference>
<dbReference type="AlphaFoldDB" id="A0A917G0B5"/>
<reference evidence="4" key="1">
    <citation type="journal article" date="2014" name="Int. J. Syst. Evol. Microbiol.">
        <title>Complete genome sequence of Corynebacterium casei LMG S-19264T (=DSM 44701T), isolated from a smear-ripened cheese.</title>
        <authorList>
            <consortium name="US DOE Joint Genome Institute (JGI-PGF)"/>
            <person name="Walter F."/>
            <person name="Albersmeier A."/>
            <person name="Kalinowski J."/>
            <person name="Ruckert C."/>
        </authorList>
    </citation>
    <scope>NUCLEOTIDE SEQUENCE</scope>
    <source>
        <strain evidence="4">CGMCC 1.12987</strain>
    </source>
</reference>
<comment type="similarity">
    <text evidence="2">Belongs to the ROK (NagC/XylR) family.</text>
</comment>
<dbReference type="Gene3D" id="3.30.420.40">
    <property type="match status" value="2"/>
</dbReference>
<protein>
    <submittedName>
        <fullName evidence="4">Transcriptional regulator</fullName>
    </submittedName>
</protein>
<dbReference type="GO" id="GO:0042732">
    <property type="term" value="P:D-xylose metabolic process"/>
    <property type="evidence" value="ECO:0007669"/>
    <property type="project" value="UniProtKB-KW"/>
</dbReference>
<name>A0A917G0B5_9BACL</name>
<gene>
    <name evidence="4" type="ORF">GCM10010916_36310</name>
</gene>
<evidence type="ECO:0000256" key="2">
    <source>
        <dbReference type="ARBA" id="ARBA00006479"/>
    </source>
</evidence>